<dbReference type="SMART" id="SM00005">
    <property type="entry name" value="DEATH"/>
    <property type="match status" value="2"/>
</dbReference>
<dbReference type="InterPro" id="IPR016729">
    <property type="entry name" value="FADD"/>
</dbReference>
<feature type="non-terminal residue" evidence="3">
    <location>
        <position position="1"/>
    </location>
</feature>
<feature type="region of interest" description="Disordered" evidence="1">
    <location>
        <begin position="232"/>
        <end position="252"/>
    </location>
</feature>
<dbReference type="PANTHER" id="PTHR15077">
    <property type="entry name" value="FAS-ASSOCIATING DEATH DOMAIN-CONTAINING PROTEIN FADD"/>
    <property type="match status" value="1"/>
</dbReference>
<dbReference type="EMBL" id="CALNXJ010000006">
    <property type="protein sequence ID" value="CAH3041110.1"/>
    <property type="molecule type" value="Genomic_DNA"/>
</dbReference>
<keyword evidence="4" id="KW-1185">Reference proteome</keyword>
<evidence type="ECO:0000313" key="4">
    <source>
        <dbReference type="Proteomes" id="UP001159428"/>
    </source>
</evidence>
<dbReference type="AlphaFoldDB" id="A0AAU9W2T4"/>
<evidence type="ECO:0000313" key="3">
    <source>
        <dbReference type="EMBL" id="CAH3041110.1"/>
    </source>
</evidence>
<evidence type="ECO:0000259" key="2">
    <source>
        <dbReference type="PROSITE" id="PS50017"/>
    </source>
</evidence>
<dbReference type="SUPFAM" id="SSF47986">
    <property type="entry name" value="DEATH domain"/>
    <property type="match status" value="2"/>
</dbReference>
<feature type="domain" description="Death" evidence="2">
    <location>
        <begin position="8"/>
        <end position="91"/>
    </location>
</feature>
<dbReference type="Gene3D" id="1.10.533.10">
    <property type="entry name" value="Death Domain, Fas"/>
    <property type="match status" value="2"/>
</dbReference>
<dbReference type="PROSITE" id="PS50017">
    <property type="entry name" value="DEATH_DOMAIN"/>
    <property type="match status" value="2"/>
</dbReference>
<feature type="domain" description="Death" evidence="2">
    <location>
        <begin position="428"/>
        <end position="511"/>
    </location>
</feature>
<dbReference type="CDD" id="cd01670">
    <property type="entry name" value="Death"/>
    <property type="match status" value="2"/>
</dbReference>
<name>A0AAU9W2T4_9CNID</name>
<dbReference type="GO" id="GO:0007165">
    <property type="term" value="P:signal transduction"/>
    <property type="evidence" value="ECO:0007669"/>
    <property type="project" value="InterPro"/>
</dbReference>
<dbReference type="InterPro" id="IPR000488">
    <property type="entry name" value="Death_dom"/>
</dbReference>
<reference evidence="3 4" key="1">
    <citation type="submission" date="2022-05" db="EMBL/GenBank/DDBJ databases">
        <authorList>
            <consortium name="Genoscope - CEA"/>
            <person name="William W."/>
        </authorList>
    </citation>
    <scope>NUCLEOTIDE SEQUENCE [LARGE SCALE GENOMIC DNA]</scope>
</reference>
<gene>
    <name evidence="3" type="ORF">PMEA_00029032</name>
</gene>
<organism evidence="3 4">
    <name type="scientific">Pocillopora meandrina</name>
    <dbReference type="NCBI Taxonomy" id="46732"/>
    <lineage>
        <taxon>Eukaryota</taxon>
        <taxon>Metazoa</taxon>
        <taxon>Cnidaria</taxon>
        <taxon>Anthozoa</taxon>
        <taxon>Hexacorallia</taxon>
        <taxon>Scleractinia</taxon>
        <taxon>Astrocoeniina</taxon>
        <taxon>Pocilloporidae</taxon>
        <taxon>Pocillopora</taxon>
    </lineage>
</organism>
<evidence type="ECO:0000256" key="1">
    <source>
        <dbReference type="SAM" id="MobiDB-lite"/>
    </source>
</evidence>
<dbReference type="Pfam" id="PF00531">
    <property type="entry name" value="Death"/>
    <property type="match status" value="2"/>
</dbReference>
<dbReference type="InterPro" id="IPR011029">
    <property type="entry name" value="DEATH-like_dom_sf"/>
</dbReference>
<proteinExistence type="predicted"/>
<dbReference type="Proteomes" id="UP001159428">
    <property type="component" value="Unassembled WGS sequence"/>
</dbReference>
<protein>
    <recommendedName>
        <fullName evidence="2">Death domain-containing protein</fullName>
    </recommendedName>
</protein>
<sequence length="516" mass="58196">HPGISVVTELQLSDISDDVGTCWRELGPKLDIPAAKIQNLDNDYCCSRDKANALLLLWKQKEGRNASVGCLADALVSIGKKCIAEKLLGNLGNSGHCHNISQSISISVVSLSSQYKCYCLGLDGPEGNVIRLIVIHSLGKGLDELLMCEDAQGNKYTVKAFNSSDNFLKLEEVTSSPIPFIQIECSNEYLEKRTLQESLTRYISSKHQDLRLQMQKGPLACGNVVEIDGIKDASKDKKEPTSSLLNEEVKPPNDESVEKLLQSCEEHRNFFQRMFDVLIKLTAEVGQQSEDNVNLIQPLSDFTMELRQEKITLFSKIESVPTQSQLSDEQHVDRAEKLHKWKRRHEVRFKEVEKLMSTICLFEKYNVRKYESQLPTVESSLYLRTYVNSVNILKSPVCHLYSSARGYIVSKPTMSEPKTIDRRRCLVTEMQLASISEDVGNFWRELGPVLGIPSSKIQNLDEDCRTNWDKAFSLLILWKQRGGKCATAGILSDALERIGRKTIADRVLGGWLMYLD</sequence>
<comment type="caution">
    <text evidence="3">The sequence shown here is derived from an EMBL/GenBank/DDBJ whole genome shotgun (WGS) entry which is preliminary data.</text>
</comment>
<accession>A0AAU9W2T4</accession>